<keyword evidence="1" id="KW-0732">Signal</keyword>
<keyword evidence="3" id="KW-1185">Reference proteome</keyword>
<protein>
    <submittedName>
        <fullName evidence="2">Putative lipoprotein</fullName>
    </submittedName>
</protein>
<gene>
    <name evidence="2" type="ORF">ACCAA_810045</name>
</gene>
<feature type="signal peptide" evidence="1">
    <location>
        <begin position="1"/>
        <end position="21"/>
    </location>
</feature>
<evidence type="ECO:0000313" key="3">
    <source>
        <dbReference type="Proteomes" id="UP000199169"/>
    </source>
</evidence>
<dbReference type="PROSITE" id="PS51257">
    <property type="entry name" value="PROKAR_LIPOPROTEIN"/>
    <property type="match status" value="1"/>
</dbReference>
<dbReference type="RefSeq" id="WP_186409143.1">
    <property type="nucleotide sequence ID" value="NZ_FLQX01000162.1"/>
</dbReference>
<name>A0A1A8XZA5_9PROT</name>
<evidence type="ECO:0000313" key="2">
    <source>
        <dbReference type="EMBL" id="SBT10007.1"/>
    </source>
</evidence>
<evidence type="ECO:0000256" key="1">
    <source>
        <dbReference type="SAM" id="SignalP"/>
    </source>
</evidence>
<dbReference type="SUPFAM" id="SSF159594">
    <property type="entry name" value="XCC0632-like"/>
    <property type="match status" value="1"/>
</dbReference>
<organism evidence="2 3">
    <name type="scientific">Candidatus Accumulibacter aalborgensis</name>
    <dbReference type="NCBI Taxonomy" id="1860102"/>
    <lineage>
        <taxon>Bacteria</taxon>
        <taxon>Pseudomonadati</taxon>
        <taxon>Pseudomonadota</taxon>
        <taxon>Betaproteobacteria</taxon>
        <taxon>Candidatus Accumulibacter</taxon>
    </lineage>
</organism>
<sequence>MTSTLKTFLICLAACFAAGCAGNLRKSPPAEVYDFGLPVQRVAESGRWSNVALEVKASYWLDSSGIDYRLLYESSLKLRSYATSRWAGAPALLLSQRLRQQLGLVSAGVQTACLLRFELHEFSQLFDTPQHSRGILQGSASVFASGHRLVAERQFAIEQPAPSADARGGVSALVSASEQLGQQLTVWLRDLEKRGTLESCRSTVAESQ</sequence>
<dbReference type="EMBL" id="FLQX01000162">
    <property type="protein sequence ID" value="SBT10007.1"/>
    <property type="molecule type" value="Genomic_DNA"/>
</dbReference>
<dbReference type="Gene3D" id="3.40.50.10610">
    <property type="entry name" value="ABC-type transport auxiliary lipoprotein component"/>
    <property type="match status" value="1"/>
</dbReference>
<feature type="chain" id="PRO_5008381884" evidence="1">
    <location>
        <begin position="22"/>
        <end position="208"/>
    </location>
</feature>
<accession>A0A1A8XZA5</accession>
<dbReference type="Proteomes" id="UP000199169">
    <property type="component" value="Unassembled WGS sequence"/>
</dbReference>
<proteinExistence type="predicted"/>
<dbReference type="STRING" id="1860102.ACCAA_810045"/>
<reference evidence="3" key="1">
    <citation type="submission" date="2016-06" db="EMBL/GenBank/DDBJ databases">
        <authorList>
            <person name="McIlroy S.J."/>
            <person name="Karst S.M."/>
            <person name="Albertsen M."/>
        </authorList>
    </citation>
    <scope>NUCLEOTIDE SEQUENCE [LARGE SCALE GENOMIC DNA]</scope>
</reference>
<keyword evidence="2" id="KW-0449">Lipoprotein</keyword>
<dbReference type="AlphaFoldDB" id="A0A1A8XZA5"/>